<dbReference type="GO" id="GO:0016121">
    <property type="term" value="P:carotene catabolic process"/>
    <property type="evidence" value="ECO:0007669"/>
    <property type="project" value="TreeGrafter"/>
</dbReference>
<dbReference type="GO" id="GO:0003834">
    <property type="term" value="F:beta-carotene 15,15'-dioxygenase activity"/>
    <property type="evidence" value="ECO:0007669"/>
    <property type="project" value="TreeGrafter"/>
</dbReference>
<gene>
    <name evidence="6" type="ORF">PV328_001626</name>
</gene>
<dbReference type="EMBL" id="JAQQBS010000001">
    <property type="protein sequence ID" value="KAK0177588.1"/>
    <property type="molecule type" value="Genomic_DNA"/>
</dbReference>
<keyword evidence="2 5" id="KW-0479">Metal-binding</keyword>
<reference evidence="6" key="2">
    <citation type="submission" date="2023-03" db="EMBL/GenBank/DDBJ databases">
        <authorList>
            <person name="Inwood S.N."/>
            <person name="Skelly J.G."/>
            <person name="Guhlin J."/>
            <person name="Harrop T.W.R."/>
            <person name="Goldson S.G."/>
            <person name="Dearden P.K."/>
        </authorList>
    </citation>
    <scope>NUCLEOTIDE SEQUENCE</scope>
    <source>
        <strain evidence="6">Irish</strain>
        <tissue evidence="6">Whole body</tissue>
    </source>
</reference>
<dbReference type="GO" id="GO:0010436">
    <property type="term" value="F:carotenoid dioxygenase activity"/>
    <property type="evidence" value="ECO:0007669"/>
    <property type="project" value="TreeGrafter"/>
</dbReference>
<dbReference type="AlphaFoldDB" id="A0AA39FXL3"/>
<reference evidence="6" key="1">
    <citation type="journal article" date="2023" name="bioRxiv">
        <title>Scaffold-level genome assemblies of two parasitoid biocontrol wasps reveal the parthenogenesis mechanism and an associated novel virus.</title>
        <authorList>
            <person name="Inwood S."/>
            <person name="Skelly J."/>
            <person name="Guhlin J."/>
            <person name="Harrop T."/>
            <person name="Goldson S."/>
            <person name="Dearden P."/>
        </authorList>
    </citation>
    <scope>NUCLEOTIDE SEQUENCE</scope>
    <source>
        <strain evidence="6">Irish</strain>
        <tissue evidence="6">Whole body</tissue>
    </source>
</reference>
<keyword evidence="3" id="KW-0560">Oxidoreductase</keyword>
<evidence type="ECO:0000256" key="5">
    <source>
        <dbReference type="PIRSR" id="PIRSR604294-1"/>
    </source>
</evidence>
<proteinExistence type="inferred from homology"/>
<feature type="binding site" evidence="5">
    <location>
        <position position="192"/>
    </location>
    <ligand>
        <name>Fe cation</name>
        <dbReference type="ChEBI" id="CHEBI:24875"/>
        <note>catalytic</note>
    </ligand>
</feature>
<comment type="cofactor">
    <cofactor evidence="5">
        <name>Fe(2+)</name>
        <dbReference type="ChEBI" id="CHEBI:29033"/>
    </cofactor>
    <text evidence="5">Binds 1 Fe(2+) ion per subunit.</text>
</comment>
<name>A0AA39FXL3_9HYME</name>
<dbReference type="InterPro" id="IPR004294">
    <property type="entry name" value="Carotenoid_Oase"/>
</dbReference>
<evidence type="ECO:0000313" key="6">
    <source>
        <dbReference type="EMBL" id="KAK0177588.1"/>
    </source>
</evidence>
<feature type="binding site" evidence="5">
    <location>
        <position position="561"/>
    </location>
    <ligand>
        <name>Fe cation</name>
        <dbReference type="ChEBI" id="CHEBI:24875"/>
        <note>catalytic</note>
    </ligand>
</feature>
<keyword evidence="7" id="KW-1185">Reference proteome</keyword>
<comment type="caution">
    <text evidence="6">The sequence shown here is derived from an EMBL/GenBank/DDBJ whole genome shotgun (WGS) entry which is preliminary data.</text>
</comment>
<protein>
    <submittedName>
        <fullName evidence="6">Uncharacterized protein</fullName>
    </submittedName>
</protein>
<feature type="binding site" evidence="5">
    <location>
        <position position="327"/>
    </location>
    <ligand>
        <name>Fe cation</name>
        <dbReference type="ChEBI" id="CHEBI:24875"/>
        <note>catalytic</note>
    </ligand>
</feature>
<dbReference type="PANTHER" id="PTHR10543">
    <property type="entry name" value="BETA-CAROTENE DIOXYGENASE"/>
    <property type="match status" value="1"/>
</dbReference>
<dbReference type="Pfam" id="PF03055">
    <property type="entry name" value="RPE65"/>
    <property type="match status" value="1"/>
</dbReference>
<evidence type="ECO:0000313" key="7">
    <source>
        <dbReference type="Proteomes" id="UP001168990"/>
    </source>
</evidence>
<dbReference type="Proteomes" id="UP001168990">
    <property type="component" value="Unassembled WGS sequence"/>
</dbReference>
<evidence type="ECO:0000256" key="2">
    <source>
        <dbReference type="ARBA" id="ARBA00022723"/>
    </source>
</evidence>
<dbReference type="GO" id="GO:0042574">
    <property type="term" value="P:retinal metabolic process"/>
    <property type="evidence" value="ECO:0007669"/>
    <property type="project" value="TreeGrafter"/>
</dbReference>
<evidence type="ECO:0000256" key="3">
    <source>
        <dbReference type="ARBA" id="ARBA00023002"/>
    </source>
</evidence>
<evidence type="ECO:0000256" key="4">
    <source>
        <dbReference type="ARBA" id="ARBA00023004"/>
    </source>
</evidence>
<sequence>MDDQNEENKISNNINYWPNANPSIWLRSCDKEVIEPIKGNVTGDIPQWLKGTLLRNGPGNLKVGEYQYDHLFDSAALLHRFHINDGEVTYQSRFVQTNVLKKNHAAQRIVIAGFGTRAVPDPCQTIFQRVAAIFKSEENISDNSMISVYPFGDEFYTFTETPIIHRIDPNTLETKSRVNVSNYVTILSHTSHPHIMTDGTVFNVGLSVTLRGPVYNVIKFSPCQEMDDGTKDKSMFDKATIVASIPARWIFNPSYMHTFGITENFFIIVEQPLSIAFSTYAMCQITKEAQSTCLKWYENENTLIHVVSRQTGKLKKTFVAEAFFFFHIINQYETKDGNFIIIDISCYRDAQMLNCMYIDAMKNMQKNPDYAKLFRGRPLRFMLPLNGVDSTISIMDQKMTSTQQTINDLFDPNHSSENILHQRASAYRLPNGEIFVKPELICNLGCETPRVHYDRYLGREYRYFYAISSDVDSENSGSLIKVDTVEKTRILWNEEDVYPSEPIFVPRPDAKEEDDGVIVSAAIFGKTKETDVCLLILDARSMQEIGRATFNTPSPVPKCLHGWFIPDKKN</sequence>
<accession>A0AA39FXL3</accession>
<keyword evidence="4 5" id="KW-0408">Iron</keyword>
<evidence type="ECO:0000256" key="1">
    <source>
        <dbReference type="ARBA" id="ARBA00006787"/>
    </source>
</evidence>
<dbReference type="GO" id="GO:0046872">
    <property type="term" value="F:metal ion binding"/>
    <property type="evidence" value="ECO:0007669"/>
    <property type="project" value="UniProtKB-KW"/>
</dbReference>
<feature type="binding site" evidence="5">
    <location>
        <position position="257"/>
    </location>
    <ligand>
        <name>Fe cation</name>
        <dbReference type="ChEBI" id="CHEBI:24875"/>
        <note>catalytic</note>
    </ligand>
</feature>
<organism evidence="6 7">
    <name type="scientific">Microctonus aethiopoides</name>
    <dbReference type="NCBI Taxonomy" id="144406"/>
    <lineage>
        <taxon>Eukaryota</taxon>
        <taxon>Metazoa</taxon>
        <taxon>Ecdysozoa</taxon>
        <taxon>Arthropoda</taxon>
        <taxon>Hexapoda</taxon>
        <taxon>Insecta</taxon>
        <taxon>Pterygota</taxon>
        <taxon>Neoptera</taxon>
        <taxon>Endopterygota</taxon>
        <taxon>Hymenoptera</taxon>
        <taxon>Apocrita</taxon>
        <taxon>Ichneumonoidea</taxon>
        <taxon>Braconidae</taxon>
        <taxon>Euphorinae</taxon>
        <taxon>Microctonus</taxon>
    </lineage>
</organism>
<dbReference type="PANTHER" id="PTHR10543:SF24">
    <property type="entry name" value="CAROTENOID ISOMEROOXYGENASE"/>
    <property type="match status" value="1"/>
</dbReference>
<comment type="similarity">
    <text evidence="1">Belongs to the carotenoid oxygenase family.</text>
</comment>